<proteinExistence type="predicted"/>
<dbReference type="InterPro" id="IPR006311">
    <property type="entry name" value="TAT_signal"/>
</dbReference>
<dbReference type="GeneID" id="98342670"/>
<dbReference type="Gene3D" id="2.160.20.10">
    <property type="entry name" value="Single-stranded right-handed beta-helix, Pectin lyase-like"/>
    <property type="match status" value="1"/>
</dbReference>
<reference evidence="1 2" key="1">
    <citation type="submission" date="2018-05" db="EMBL/GenBank/DDBJ databases">
        <title>Genomic Encyclopedia of Type Strains, Phase IV (KMG-V): Genome sequencing to study the core and pangenomes of soil and plant-associated prokaryotes.</title>
        <authorList>
            <person name="Whitman W."/>
        </authorList>
    </citation>
    <scope>NUCLEOTIDE SEQUENCE [LARGE SCALE GENOMIC DNA]</scope>
    <source>
        <strain evidence="1 2">SLV-132</strain>
    </source>
</reference>
<organism evidence="1 2">
    <name type="scientific">Cupriavidus plantarum</name>
    <dbReference type="NCBI Taxonomy" id="942865"/>
    <lineage>
        <taxon>Bacteria</taxon>
        <taxon>Pseudomonadati</taxon>
        <taxon>Pseudomonadota</taxon>
        <taxon>Betaproteobacteria</taxon>
        <taxon>Burkholderiales</taxon>
        <taxon>Burkholderiaceae</taxon>
        <taxon>Cupriavidus</taxon>
    </lineage>
</organism>
<name>A0A316ERE2_9BURK</name>
<dbReference type="OrthoDB" id="8950194at2"/>
<dbReference type="PROSITE" id="PS51318">
    <property type="entry name" value="TAT"/>
    <property type="match status" value="1"/>
</dbReference>
<accession>A0A316ERE2</accession>
<evidence type="ECO:0000313" key="2">
    <source>
        <dbReference type="Proteomes" id="UP000245754"/>
    </source>
</evidence>
<dbReference type="InterPro" id="IPR011050">
    <property type="entry name" value="Pectin_lyase_fold/virulence"/>
</dbReference>
<dbReference type="SUPFAM" id="SSF51126">
    <property type="entry name" value="Pectin lyase-like"/>
    <property type="match status" value="1"/>
</dbReference>
<dbReference type="Proteomes" id="UP000245754">
    <property type="component" value="Unassembled WGS sequence"/>
</dbReference>
<protein>
    <recommendedName>
        <fullName evidence="3">Pectate lyase-like protein</fullName>
    </recommendedName>
</protein>
<evidence type="ECO:0000313" key="1">
    <source>
        <dbReference type="EMBL" id="PWK33118.1"/>
    </source>
</evidence>
<dbReference type="RefSeq" id="WP_109584786.1">
    <property type="nucleotide sequence ID" value="NZ_CAJPUX010000004.1"/>
</dbReference>
<evidence type="ECO:0008006" key="3">
    <source>
        <dbReference type="Google" id="ProtNLM"/>
    </source>
</evidence>
<dbReference type="AlphaFoldDB" id="A0A316ERE2"/>
<dbReference type="InterPro" id="IPR012334">
    <property type="entry name" value="Pectin_lyas_fold"/>
</dbReference>
<keyword evidence="2" id="KW-1185">Reference proteome</keyword>
<comment type="caution">
    <text evidence="1">The sequence shown here is derived from an EMBL/GenBank/DDBJ whole genome shotgun (WGS) entry which is preliminary data.</text>
</comment>
<sequence>MPSLRRSFLARIGLIGGTGAVLAATGASRNALARPGDDGPAERVVSVAEFSGLDPTGRSPSDGAFASAMRNMASQVRTSAFGENPNLIGGKRIVLPPGTYRLTRPGALFDSSLLSGRTQGLVIEGDGPPGSVVILYEPRGAGALVRNQDKALVVRFRNLQFHGKAPNNDLIDSVSAGGAQDYAFDDCIFTGDWRYGANLTGENCNSEWKFWRCAWAGNWKSFLFVGKDNTSDQFLNYWFDHCKYWSSSNWIDMQRGGNVKLTDCDVSGFEPTSQTYLFNLRGNNHALGVCSFKAEGLRVEQKTKNAGIIYSEWEQGNIGFKDCDFGSQVYQPFSAGVISAVFSPGNTAGAQVVFDNCAIMGKHQYNAGQGPAGQGRAVYRNCDFLNYKHPDEAVLFTEAGNQLGRRRVVTMEGCRGDSSGGVFADAEIGWHVAASATVRTKVVSFKNAFGRLPSAADGAQTVVLPLNAIVTRVILDVPPGAASSSGAGVYTIQSGETKPTVLATLRMQSLSAGGLTDQRTVFRCTTRQHCTLSLVAGAGTDQSPGGGAVALVEYIG</sequence>
<gene>
    <name evidence="1" type="ORF">C7419_105112</name>
</gene>
<dbReference type="EMBL" id="QGGT01000005">
    <property type="protein sequence ID" value="PWK33118.1"/>
    <property type="molecule type" value="Genomic_DNA"/>
</dbReference>